<dbReference type="RefSeq" id="WP_114562046.1">
    <property type="nucleotide sequence ID" value="NZ_CP031124.1"/>
</dbReference>
<keyword evidence="2" id="KW-0732">Signal</keyword>
<dbReference type="HAMAP" id="MF_01914">
    <property type="entry name" value="LPS_assembly_LptA"/>
    <property type="match status" value="1"/>
</dbReference>
<dbReference type="GO" id="GO:0017089">
    <property type="term" value="F:glycolipid transfer activity"/>
    <property type="evidence" value="ECO:0007669"/>
    <property type="project" value="TreeGrafter"/>
</dbReference>
<evidence type="ECO:0000256" key="1">
    <source>
        <dbReference type="ARBA" id="ARBA00022448"/>
    </source>
</evidence>
<dbReference type="OrthoDB" id="5294855at2"/>
<proteinExistence type="inferred from homology"/>
<evidence type="ECO:0000259" key="5">
    <source>
        <dbReference type="Pfam" id="PF03968"/>
    </source>
</evidence>
<dbReference type="NCBIfam" id="TIGR03002">
    <property type="entry name" value="outer_YhbN_LptA"/>
    <property type="match status" value="1"/>
</dbReference>
<comment type="function">
    <text evidence="4">Involved in the assembly of lipopolysaccharide (LPS). Required for the translocation of LPS from the inner membrane to the outer membrane.</text>
</comment>
<evidence type="ECO:0000256" key="3">
    <source>
        <dbReference type="ARBA" id="ARBA00022764"/>
    </source>
</evidence>
<dbReference type="InterPro" id="IPR005653">
    <property type="entry name" value="OstA-like_N"/>
</dbReference>
<protein>
    <recommendedName>
        <fullName evidence="4">Lipopolysaccharide export system protein LptA</fullName>
    </recommendedName>
</protein>
<dbReference type="InterPro" id="IPR052037">
    <property type="entry name" value="LPS_export_LptA"/>
</dbReference>
<name>A0A345D8T9_9BURK</name>
<evidence type="ECO:0000313" key="6">
    <source>
        <dbReference type="EMBL" id="AXF84777.1"/>
    </source>
</evidence>
<dbReference type="GO" id="GO:0001530">
    <property type="term" value="F:lipopolysaccharide binding"/>
    <property type="evidence" value="ECO:0007669"/>
    <property type="project" value="InterPro"/>
</dbReference>
<dbReference type="KEGG" id="hyf:DTO96_100487"/>
<dbReference type="Pfam" id="PF03968">
    <property type="entry name" value="LptD_N"/>
    <property type="match status" value="1"/>
</dbReference>
<dbReference type="GO" id="GO:0043165">
    <property type="term" value="P:Gram-negative-bacterium-type cell outer membrane assembly"/>
    <property type="evidence" value="ECO:0007669"/>
    <property type="project" value="UniProtKB-UniRule"/>
</dbReference>
<sequence>MTLGRFLLAGLLAIALPSVVLYAQNSKYDRSQPLVVEADGATYTDITQTSVFTGSVILKQGSMVITADHVETIVDPEGYQYATASMEKGGLVKFTQKREGTNEVMKAQGNKLIYDGKQNLIVLSNKAQMQRYSAAGKLLDQINGDELVYNQLTEVFESHAVPGVPGRTRVIITPNSNIK</sequence>
<dbReference type="AlphaFoldDB" id="A0A345D8T9"/>
<evidence type="ECO:0000313" key="7">
    <source>
        <dbReference type="Proteomes" id="UP000252182"/>
    </source>
</evidence>
<dbReference type="Gene3D" id="2.60.450.10">
    <property type="entry name" value="Lipopolysaccharide (LPS) transport protein A like domain"/>
    <property type="match status" value="1"/>
</dbReference>
<evidence type="ECO:0000256" key="4">
    <source>
        <dbReference type="HAMAP-Rule" id="MF_01914"/>
    </source>
</evidence>
<keyword evidence="3 4" id="KW-0574">Periplasm</keyword>
<dbReference type="Proteomes" id="UP000252182">
    <property type="component" value="Chromosome"/>
</dbReference>
<keyword evidence="1 4" id="KW-0813">Transport</keyword>
<feature type="domain" description="Organic solvent tolerance-like N-terminal" evidence="5">
    <location>
        <begin position="36"/>
        <end position="154"/>
    </location>
</feature>
<dbReference type="PANTHER" id="PTHR36504">
    <property type="entry name" value="LIPOPOLYSACCHARIDE EXPORT SYSTEM PROTEIN LPTA"/>
    <property type="match status" value="1"/>
</dbReference>
<dbReference type="PANTHER" id="PTHR36504:SF1">
    <property type="entry name" value="LIPOPOLYSACCHARIDE EXPORT SYSTEM PROTEIN LPTA"/>
    <property type="match status" value="1"/>
</dbReference>
<comment type="subcellular location">
    <subcellularLocation>
        <location evidence="4">Periplasm</location>
    </subcellularLocation>
</comment>
<comment type="similarity">
    <text evidence="4">Belongs to the LptA family.</text>
</comment>
<comment type="subunit">
    <text evidence="4">Component of the lipopolysaccharide transport and assembly complex.</text>
</comment>
<reference evidence="7" key="1">
    <citation type="submission" date="2018-07" db="EMBL/GenBank/DDBJ databases">
        <authorList>
            <person name="Kim H."/>
        </authorList>
    </citation>
    <scope>NUCLEOTIDE SEQUENCE [LARGE SCALE GENOMIC DNA]</scope>
    <source>
        <strain evidence="7">F02</strain>
    </source>
</reference>
<evidence type="ECO:0000256" key="2">
    <source>
        <dbReference type="ARBA" id="ARBA00022729"/>
    </source>
</evidence>
<dbReference type="GO" id="GO:0015920">
    <property type="term" value="P:lipopolysaccharide transport"/>
    <property type="evidence" value="ECO:0007669"/>
    <property type="project" value="UniProtKB-UniRule"/>
</dbReference>
<accession>A0A345D8T9</accession>
<keyword evidence="7" id="KW-1185">Reference proteome</keyword>
<organism evidence="6 7">
    <name type="scientific">Ephemeroptericola cinctiostellae</name>
    <dbReference type="NCBI Taxonomy" id="2268024"/>
    <lineage>
        <taxon>Bacteria</taxon>
        <taxon>Pseudomonadati</taxon>
        <taxon>Pseudomonadota</taxon>
        <taxon>Betaproteobacteria</taxon>
        <taxon>Burkholderiales</taxon>
        <taxon>Burkholderiaceae</taxon>
        <taxon>Ephemeroptericola</taxon>
    </lineage>
</organism>
<dbReference type="InterPro" id="IPR014340">
    <property type="entry name" value="LptA"/>
</dbReference>
<gene>
    <name evidence="4 6" type="primary">lptA</name>
    <name evidence="6" type="ORF">DTO96_100487</name>
</gene>
<dbReference type="GO" id="GO:0009279">
    <property type="term" value="C:cell outer membrane"/>
    <property type="evidence" value="ECO:0007669"/>
    <property type="project" value="TreeGrafter"/>
</dbReference>
<dbReference type="GO" id="GO:0030288">
    <property type="term" value="C:outer membrane-bounded periplasmic space"/>
    <property type="evidence" value="ECO:0007669"/>
    <property type="project" value="TreeGrafter"/>
</dbReference>
<dbReference type="EMBL" id="CP031124">
    <property type="protein sequence ID" value="AXF84777.1"/>
    <property type="molecule type" value="Genomic_DNA"/>
</dbReference>